<protein>
    <submittedName>
        <fullName evidence="1">Uncharacterized protein</fullName>
    </submittedName>
</protein>
<proteinExistence type="predicted"/>
<name>A0A6A8UH26_STRSL</name>
<dbReference type="AlphaFoldDB" id="A0A6A8UH26"/>
<evidence type="ECO:0000313" key="1">
    <source>
        <dbReference type="EMBL" id="MTR28428.1"/>
    </source>
</evidence>
<dbReference type="EMBL" id="WMYO01000009">
    <property type="protein sequence ID" value="MTR28428.1"/>
    <property type="molecule type" value="Genomic_DNA"/>
</dbReference>
<organism evidence="1 2">
    <name type="scientific">Streptococcus salivarius</name>
    <dbReference type="NCBI Taxonomy" id="1304"/>
    <lineage>
        <taxon>Bacteria</taxon>
        <taxon>Bacillati</taxon>
        <taxon>Bacillota</taxon>
        <taxon>Bacilli</taxon>
        <taxon>Lactobacillales</taxon>
        <taxon>Streptococcaceae</taxon>
        <taxon>Streptococcus</taxon>
    </lineage>
</organism>
<comment type="caution">
    <text evidence="1">The sequence shown here is derived from an EMBL/GenBank/DDBJ whole genome shotgun (WGS) entry which is preliminary data.</text>
</comment>
<dbReference type="RefSeq" id="WP_155124466.1">
    <property type="nucleotide sequence ID" value="NZ_WMYN01000008.1"/>
</dbReference>
<reference evidence="1 2" key="1">
    <citation type="journal article" date="2019" name="Nat. Med.">
        <title>A library of human gut bacterial isolates paired with longitudinal multiomics data enables mechanistic microbiome research.</title>
        <authorList>
            <person name="Poyet M."/>
            <person name="Groussin M."/>
            <person name="Gibbons S.M."/>
            <person name="Avila-Pacheco J."/>
            <person name="Jiang X."/>
            <person name="Kearney S.M."/>
            <person name="Perrotta A.R."/>
            <person name="Berdy B."/>
            <person name="Zhao S."/>
            <person name="Lieberman T.D."/>
            <person name="Swanson P.K."/>
            <person name="Smith M."/>
            <person name="Roesemann S."/>
            <person name="Alexander J.E."/>
            <person name="Rich S.A."/>
            <person name="Livny J."/>
            <person name="Vlamakis H."/>
            <person name="Clish C."/>
            <person name="Bullock K."/>
            <person name="Deik A."/>
            <person name="Scott J."/>
            <person name="Pierce K.A."/>
            <person name="Xavier R.J."/>
            <person name="Alm E.J."/>
        </authorList>
    </citation>
    <scope>NUCLEOTIDE SEQUENCE [LARGE SCALE GENOMIC DNA]</scope>
    <source>
        <strain evidence="1 2">BIOML-A4</strain>
    </source>
</reference>
<sequence length="46" mass="5773">MFHKDNPEYNRRQLGFYTLDELHIIPQYYWIMGELSVTIKKDKHRF</sequence>
<gene>
    <name evidence="1" type="ORF">GMC65_08745</name>
</gene>
<accession>A0A6A8UH26</accession>
<evidence type="ECO:0000313" key="2">
    <source>
        <dbReference type="Proteomes" id="UP000439678"/>
    </source>
</evidence>
<dbReference type="Proteomes" id="UP000439678">
    <property type="component" value="Unassembled WGS sequence"/>
</dbReference>